<dbReference type="Gene3D" id="3.90.1300.10">
    <property type="entry name" value="Amidase signature (AS) domain"/>
    <property type="match status" value="1"/>
</dbReference>
<organism evidence="2 3">
    <name type="scientific">Rhypophila decipiens</name>
    <dbReference type="NCBI Taxonomy" id="261697"/>
    <lineage>
        <taxon>Eukaryota</taxon>
        <taxon>Fungi</taxon>
        <taxon>Dikarya</taxon>
        <taxon>Ascomycota</taxon>
        <taxon>Pezizomycotina</taxon>
        <taxon>Sordariomycetes</taxon>
        <taxon>Sordariomycetidae</taxon>
        <taxon>Sordariales</taxon>
        <taxon>Naviculisporaceae</taxon>
        <taxon>Rhypophila</taxon>
    </lineage>
</organism>
<proteinExistence type="predicted"/>
<dbReference type="Pfam" id="PF01425">
    <property type="entry name" value="Amidase"/>
    <property type="match status" value="1"/>
</dbReference>
<feature type="domain" description="Amidase" evidence="1">
    <location>
        <begin position="27"/>
        <end position="260"/>
    </location>
</feature>
<dbReference type="SUPFAM" id="SSF75304">
    <property type="entry name" value="Amidase signature (AS) enzymes"/>
    <property type="match status" value="1"/>
</dbReference>
<name>A0AAN7B8T3_9PEZI</name>
<dbReference type="PANTHER" id="PTHR42678">
    <property type="entry name" value="AMIDASE"/>
    <property type="match status" value="1"/>
</dbReference>
<keyword evidence="3" id="KW-1185">Reference proteome</keyword>
<accession>A0AAN7B8T3</accession>
<dbReference type="EMBL" id="MU858091">
    <property type="protein sequence ID" value="KAK4214629.1"/>
    <property type="molecule type" value="Genomic_DNA"/>
</dbReference>
<evidence type="ECO:0000313" key="2">
    <source>
        <dbReference type="EMBL" id="KAK4214629.1"/>
    </source>
</evidence>
<sequence length="515" mass="55979">MAFDPLTTTATELQGLLADQVTTSEAIIDRYLDQIAKYEPALKAFISVALHELLGATARRLDEERRNGRVRSRLHGIPVVLKDCFVTGPELGLETTAGSWAFVGAKAKCNAAIVQRLVDAGMIVLGKTNMSEFAGIKASTAMPGWSAYRGQTLSPYVGLIEEGEPLLGHSAPGGSSTGSAVSVAAGFAPLALGAETIGSIITPASRAALYAIKPTVGVQNTQGIFCISDFFDSPGPMAKSTLDLAAVMDILMPHRAFLDQVMSLKKRDAAVARWDGSAGVAFVDPRIWKTEGDTMVRHRAGTLEQMIRDYEAMAVDLQENGCPLKFPVELEATTELTVDGEQAIMPISFWEFKNICIPRFIAAFDEASLAVHSLEDMVEFNETNKEKCLPEPYGEQNYLLRALHDTPETTEQISHLRAGLRAKARRILNRVLDKTACDMIVGPADSDLCIHAAAAGYPVATVPLSRLLYNKRPFGLCLVAGENQEHVLLRFMACYEDFLEEFGRGRAVPDLSWVQ</sequence>
<dbReference type="InterPro" id="IPR023631">
    <property type="entry name" value="Amidase_dom"/>
</dbReference>
<evidence type="ECO:0000313" key="3">
    <source>
        <dbReference type="Proteomes" id="UP001301769"/>
    </source>
</evidence>
<evidence type="ECO:0000259" key="1">
    <source>
        <dbReference type="Pfam" id="PF01425"/>
    </source>
</evidence>
<reference evidence="2" key="1">
    <citation type="journal article" date="2023" name="Mol. Phylogenet. Evol.">
        <title>Genome-scale phylogeny and comparative genomics of the fungal order Sordariales.</title>
        <authorList>
            <person name="Hensen N."/>
            <person name="Bonometti L."/>
            <person name="Westerberg I."/>
            <person name="Brannstrom I.O."/>
            <person name="Guillou S."/>
            <person name="Cros-Aarteil S."/>
            <person name="Calhoun S."/>
            <person name="Haridas S."/>
            <person name="Kuo A."/>
            <person name="Mondo S."/>
            <person name="Pangilinan J."/>
            <person name="Riley R."/>
            <person name="LaButti K."/>
            <person name="Andreopoulos B."/>
            <person name="Lipzen A."/>
            <person name="Chen C."/>
            <person name="Yan M."/>
            <person name="Daum C."/>
            <person name="Ng V."/>
            <person name="Clum A."/>
            <person name="Steindorff A."/>
            <person name="Ohm R.A."/>
            <person name="Martin F."/>
            <person name="Silar P."/>
            <person name="Natvig D.O."/>
            <person name="Lalanne C."/>
            <person name="Gautier V."/>
            <person name="Ament-Velasquez S.L."/>
            <person name="Kruys A."/>
            <person name="Hutchinson M.I."/>
            <person name="Powell A.J."/>
            <person name="Barry K."/>
            <person name="Miller A.N."/>
            <person name="Grigoriev I.V."/>
            <person name="Debuchy R."/>
            <person name="Gladieux P."/>
            <person name="Hiltunen Thoren M."/>
            <person name="Johannesson H."/>
        </authorList>
    </citation>
    <scope>NUCLEOTIDE SEQUENCE</scope>
    <source>
        <strain evidence="2">PSN293</strain>
    </source>
</reference>
<dbReference type="Proteomes" id="UP001301769">
    <property type="component" value="Unassembled WGS sequence"/>
</dbReference>
<protein>
    <submittedName>
        <fullName evidence="2">Glutamyl-tRNA amidotransferase subunit A, mitochondrial</fullName>
    </submittedName>
</protein>
<reference evidence="2" key="2">
    <citation type="submission" date="2023-05" db="EMBL/GenBank/DDBJ databases">
        <authorList>
            <consortium name="Lawrence Berkeley National Laboratory"/>
            <person name="Steindorff A."/>
            <person name="Hensen N."/>
            <person name="Bonometti L."/>
            <person name="Westerberg I."/>
            <person name="Brannstrom I.O."/>
            <person name="Guillou S."/>
            <person name="Cros-Aarteil S."/>
            <person name="Calhoun S."/>
            <person name="Haridas S."/>
            <person name="Kuo A."/>
            <person name="Mondo S."/>
            <person name="Pangilinan J."/>
            <person name="Riley R."/>
            <person name="Labutti K."/>
            <person name="Andreopoulos B."/>
            <person name="Lipzen A."/>
            <person name="Chen C."/>
            <person name="Yanf M."/>
            <person name="Daum C."/>
            <person name="Ng V."/>
            <person name="Clum A."/>
            <person name="Ohm R."/>
            <person name="Martin F."/>
            <person name="Silar P."/>
            <person name="Natvig D."/>
            <person name="Lalanne C."/>
            <person name="Gautier V."/>
            <person name="Ament-Velasquez S.L."/>
            <person name="Kruys A."/>
            <person name="Hutchinson M.I."/>
            <person name="Powell A.J."/>
            <person name="Barry K."/>
            <person name="Miller A.N."/>
            <person name="Grigoriev I.V."/>
            <person name="Debuchy R."/>
            <person name="Gladieux P."/>
            <person name="Thoren M.H."/>
            <person name="Johannesson H."/>
        </authorList>
    </citation>
    <scope>NUCLEOTIDE SEQUENCE</scope>
    <source>
        <strain evidence="2">PSN293</strain>
    </source>
</reference>
<dbReference type="InterPro" id="IPR036928">
    <property type="entry name" value="AS_sf"/>
</dbReference>
<dbReference type="AlphaFoldDB" id="A0AAN7B8T3"/>
<comment type="caution">
    <text evidence="2">The sequence shown here is derived from an EMBL/GenBank/DDBJ whole genome shotgun (WGS) entry which is preliminary data.</text>
</comment>
<dbReference type="PANTHER" id="PTHR42678:SF34">
    <property type="entry name" value="OS04G0183300 PROTEIN"/>
    <property type="match status" value="1"/>
</dbReference>
<gene>
    <name evidence="2" type="ORF">QBC37DRAFT_420953</name>
</gene>